<keyword evidence="6" id="KW-1185">Reference proteome</keyword>
<dbReference type="AlphaFoldDB" id="A0AAF3FHD0"/>
<dbReference type="PROSITE" id="PS01250">
    <property type="entry name" value="CHH_MIH_GIH"/>
    <property type="match status" value="1"/>
</dbReference>
<feature type="signal peptide" evidence="5">
    <location>
        <begin position="1"/>
        <end position="18"/>
    </location>
</feature>
<reference evidence="7" key="1">
    <citation type="submission" date="2024-02" db="UniProtKB">
        <authorList>
            <consortium name="WormBaseParasite"/>
        </authorList>
    </citation>
    <scope>IDENTIFICATION</scope>
</reference>
<proteinExistence type="inferred from homology"/>
<feature type="chain" id="PRO_5041958991" evidence="5">
    <location>
        <begin position="19"/>
        <end position="109"/>
    </location>
</feature>
<dbReference type="SUPFAM" id="SSF81778">
    <property type="entry name" value="Crustacean CHH/MIH/GIH neurohormone"/>
    <property type="match status" value="1"/>
</dbReference>
<evidence type="ECO:0000256" key="2">
    <source>
        <dbReference type="ARBA" id="ARBA00023157"/>
    </source>
</evidence>
<evidence type="ECO:0000256" key="4">
    <source>
        <dbReference type="PIRSR" id="PIRSR631098-51"/>
    </source>
</evidence>
<keyword evidence="5" id="KW-0732">Signal</keyword>
<dbReference type="InterPro" id="IPR035957">
    <property type="entry name" value="Crust_neurohorm_sf"/>
</dbReference>
<dbReference type="InterPro" id="IPR018251">
    <property type="entry name" value="Crust_neurhormone_CS"/>
</dbReference>
<evidence type="ECO:0000256" key="5">
    <source>
        <dbReference type="SAM" id="SignalP"/>
    </source>
</evidence>
<evidence type="ECO:0000313" key="7">
    <source>
        <dbReference type="WBParaSite" id="MBELARI_LOCUS6510"/>
    </source>
</evidence>
<keyword evidence="2 4" id="KW-1015">Disulfide bond</keyword>
<comment type="similarity">
    <text evidence="1">Belongs to the arthropod CHH/MIH/GIH/VIH hormone family.</text>
</comment>
<dbReference type="Proteomes" id="UP000887575">
    <property type="component" value="Unassembled WGS sequence"/>
</dbReference>
<dbReference type="WBParaSite" id="MBELARI_LOCUS6510">
    <property type="protein sequence ID" value="MBELARI_LOCUS6510"/>
    <property type="gene ID" value="MBELARI_LOCUS6510"/>
</dbReference>
<feature type="modified residue" description="Pyrrolidone carboxylic acid; partial" evidence="3">
    <location>
        <position position="34"/>
    </location>
</feature>
<feature type="disulfide bond" evidence="4">
    <location>
        <begin position="40"/>
        <end position="79"/>
    </location>
</feature>
<name>A0AAF3FHD0_9BILA</name>
<dbReference type="Pfam" id="PF01147">
    <property type="entry name" value="Crust_neurohorm"/>
    <property type="match status" value="1"/>
</dbReference>
<organism evidence="6 7">
    <name type="scientific">Mesorhabditis belari</name>
    <dbReference type="NCBI Taxonomy" id="2138241"/>
    <lineage>
        <taxon>Eukaryota</taxon>
        <taxon>Metazoa</taxon>
        <taxon>Ecdysozoa</taxon>
        <taxon>Nematoda</taxon>
        <taxon>Chromadorea</taxon>
        <taxon>Rhabditida</taxon>
        <taxon>Rhabditina</taxon>
        <taxon>Rhabditomorpha</taxon>
        <taxon>Rhabditoidea</taxon>
        <taxon>Rhabditidae</taxon>
        <taxon>Mesorhabditinae</taxon>
        <taxon>Mesorhabditis</taxon>
    </lineage>
</organism>
<keyword evidence="3" id="KW-0873">Pyrrolidone carboxylic acid</keyword>
<evidence type="ECO:0000313" key="6">
    <source>
        <dbReference type="Proteomes" id="UP000887575"/>
    </source>
</evidence>
<dbReference type="GO" id="GO:0007623">
    <property type="term" value="P:circadian rhythm"/>
    <property type="evidence" value="ECO:0007669"/>
    <property type="project" value="TreeGrafter"/>
</dbReference>
<accession>A0AAF3FHD0</accession>
<feature type="disulfide bond" evidence="4">
    <location>
        <begin position="60"/>
        <end position="88"/>
    </location>
</feature>
<dbReference type="PANTHER" id="PTHR35981:SF2">
    <property type="entry name" value="ION TRANSPORT PEPTIDE, ISOFORM C"/>
    <property type="match status" value="1"/>
</dbReference>
<feature type="disulfide bond" evidence="4">
    <location>
        <begin position="57"/>
        <end position="75"/>
    </location>
</feature>
<protein>
    <submittedName>
        <fullName evidence="7">Uncharacterized protein</fullName>
    </submittedName>
</protein>
<dbReference type="InterPro" id="IPR031098">
    <property type="entry name" value="Crust_neurohorm"/>
</dbReference>
<evidence type="ECO:0000256" key="1">
    <source>
        <dbReference type="ARBA" id="ARBA00005447"/>
    </source>
</evidence>
<dbReference type="GO" id="GO:0005576">
    <property type="term" value="C:extracellular region"/>
    <property type="evidence" value="ECO:0007669"/>
    <property type="project" value="InterPro"/>
</dbReference>
<evidence type="ECO:0000256" key="3">
    <source>
        <dbReference type="PIRSR" id="PIRSR631098-50"/>
    </source>
</evidence>
<dbReference type="Gene3D" id="1.10.2010.10">
    <property type="entry name" value="Crustacean CHH/MIH/GIH neurohormone"/>
    <property type="match status" value="1"/>
</dbReference>
<dbReference type="GO" id="GO:0005184">
    <property type="term" value="F:neuropeptide hormone activity"/>
    <property type="evidence" value="ECO:0007669"/>
    <property type="project" value="InterPro"/>
</dbReference>
<sequence>MCPHLIVLLCFFLQIIYSTETTNPIAKARAEGKQISDEHCKLFMNNDPVKELMEKVCSHCHEYFSDTVPNLRFECRRNCFQNKQFESCLSLFDNNHRARRHVHRRSLPQ</sequence>
<dbReference type="PANTHER" id="PTHR35981">
    <property type="entry name" value="ION TRANSPORT PEPTIDE, ISOFORM C"/>
    <property type="match status" value="1"/>
</dbReference>